<dbReference type="SUPFAM" id="SSF47323">
    <property type="entry name" value="Anticodon-binding domain of a subclass of class I aminoacyl-tRNA synthetases"/>
    <property type="match status" value="2"/>
</dbReference>
<dbReference type="EMBL" id="KT007025">
    <property type="protein sequence ID" value="AKQ03923.1"/>
    <property type="molecule type" value="Genomic_DNA"/>
</dbReference>
<dbReference type="InterPro" id="IPR009080">
    <property type="entry name" value="tRNAsynth_Ia_anticodon-bd"/>
</dbReference>
<feature type="region of interest" description="Disordered" evidence="11">
    <location>
        <begin position="1181"/>
        <end position="1212"/>
    </location>
</feature>
<dbReference type="FunFam" id="3.40.50.620:FF:000286">
    <property type="entry name" value="Isoleucine--tRNA ligase"/>
    <property type="match status" value="1"/>
</dbReference>
<keyword evidence="4 10" id="KW-0547">Nucleotide-binding</keyword>
<dbReference type="Gene3D" id="3.30.720.200">
    <property type="match status" value="1"/>
</dbReference>
<feature type="binding site" evidence="10">
    <location>
        <position position="603"/>
    </location>
    <ligand>
        <name>ATP</name>
        <dbReference type="ChEBI" id="CHEBI:30616"/>
    </ligand>
</feature>
<evidence type="ECO:0000259" key="13">
    <source>
        <dbReference type="Pfam" id="PF05763"/>
    </source>
</evidence>
<evidence type="ECO:0000259" key="12">
    <source>
        <dbReference type="Pfam" id="PF00133"/>
    </source>
</evidence>
<comment type="domain">
    <text evidence="10">IleRS has two distinct active sites: one for aminoacylation and one for editing. The misactivated valine is translocated from the active site to the editing site, which sterically excludes the correctly activated isoleucine. The single editing site contains two valyl binding pockets, one specific for each substrate (Val-AMP or Val-tRNA(Ile)).</text>
</comment>
<dbReference type="InterPro" id="IPR025874">
    <property type="entry name" value="DZR"/>
</dbReference>
<dbReference type="InterPro" id="IPR010995">
    <property type="entry name" value="DNA_repair_Rad51/TF_NusA_a-hlx"/>
</dbReference>
<dbReference type="InterPro" id="IPR023586">
    <property type="entry name" value="Ile-tRNA-ligase_type2"/>
</dbReference>
<dbReference type="SUPFAM" id="SSF52374">
    <property type="entry name" value="Nucleotidylyl transferase"/>
    <property type="match status" value="1"/>
</dbReference>
<dbReference type="SUPFAM" id="SSF47794">
    <property type="entry name" value="Rad51 N-terminal domain-like"/>
    <property type="match status" value="1"/>
</dbReference>
<dbReference type="EC" id="6.1.1.5" evidence="10"/>
<dbReference type="Gene3D" id="3.40.50.620">
    <property type="entry name" value="HUPs"/>
    <property type="match status" value="2"/>
</dbReference>
<evidence type="ECO:0000256" key="2">
    <source>
        <dbReference type="ARBA" id="ARBA00022598"/>
    </source>
</evidence>
<dbReference type="GO" id="GO:0005737">
    <property type="term" value="C:cytoplasm"/>
    <property type="evidence" value="ECO:0007669"/>
    <property type="project" value="UniProtKB-SubCell"/>
</dbReference>
<dbReference type="GO" id="GO:0002161">
    <property type="term" value="F:aminoacyl-tRNA deacylase activity"/>
    <property type="evidence" value="ECO:0007669"/>
    <property type="project" value="InterPro"/>
</dbReference>
<dbReference type="PANTHER" id="PTHR42780">
    <property type="entry name" value="SOLEUCYL-TRNA SYNTHETASE"/>
    <property type="match status" value="1"/>
</dbReference>
<reference evidence="16" key="1">
    <citation type="journal article" date="2015" name="ISME J.">
        <title>Aquifer environment selects for microbial species cohorts in sediment and groundwater.</title>
        <authorList>
            <person name="Hug L.A."/>
            <person name="Thomas B.C."/>
            <person name="Brown C.T."/>
            <person name="Frischkorn K.R."/>
            <person name="Williams K.H."/>
            <person name="Tringe S.G."/>
            <person name="Banfield J.F."/>
        </authorList>
    </citation>
    <scope>NUCLEOTIDE SEQUENCE</scope>
</reference>
<dbReference type="NCBIfam" id="TIGR00392">
    <property type="entry name" value="ileS"/>
    <property type="match status" value="1"/>
</dbReference>
<evidence type="ECO:0000256" key="9">
    <source>
        <dbReference type="ARBA" id="ARBA00048359"/>
    </source>
</evidence>
<dbReference type="GO" id="GO:0005524">
    <property type="term" value="F:ATP binding"/>
    <property type="evidence" value="ECO:0007669"/>
    <property type="project" value="UniProtKB-UniRule"/>
</dbReference>
<evidence type="ECO:0000256" key="5">
    <source>
        <dbReference type="ARBA" id="ARBA00022833"/>
    </source>
</evidence>
<feature type="domain" description="DZANK-type" evidence="15">
    <location>
        <begin position="1124"/>
        <end position="1169"/>
    </location>
</feature>
<comment type="similarity">
    <text evidence="10">Belongs to the class-I aminoacyl-tRNA synthetase family. IleS type 2 subfamily.</text>
</comment>
<dbReference type="Pfam" id="PF00133">
    <property type="entry name" value="tRNA-synt_1"/>
    <property type="match status" value="1"/>
</dbReference>
<feature type="domain" description="Aminoacyl-tRNA synthetase class Ia" evidence="12">
    <location>
        <begin position="18"/>
        <end position="639"/>
    </location>
</feature>
<dbReference type="GO" id="GO:0004822">
    <property type="term" value="F:isoleucine-tRNA ligase activity"/>
    <property type="evidence" value="ECO:0007669"/>
    <property type="project" value="UniProtKB-UniRule"/>
</dbReference>
<comment type="subunit">
    <text evidence="10">Monomer.</text>
</comment>
<feature type="compositionally biased region" description="Low complexity" evidence="11">
    <location>
        <begin position="1185"/>
        <end position="1194"/>
    </location>
</feature>
<dbReference type="GO" id="GO:0000049">
    <property type="term" value="F:tRNA binding"/>
    <property type="evidence" value="ECO:0007669"/>
    <property type="project" value="InterPro"/>
</dbReference>
<evidence type="ECO:0000256" key="8">
    <source>
        <dbReference type="ARBA" id="ARBA00023146"/>
    </source>
</evidence>
<dbReference type="SUPFAM" id="SSF50677">
    <property type="entry name" value="ValRS/IleRS/LeuRS editing domain"/>
    <property type="match status" value="1"/>
</dbReference>
<feature type="region of interest" description="Disordered" evidence="11">
    <location>
        <begin position="1241"/>
        <end position="1263"/>
    </location>
</feature>
<dbReference type="Gene3D" id="1.10.150.20">
    <property type="entry name" value="5' to 3' exonuclease, C-terminal subdomain"/>
    <property type="match status" value="1"/>
</dbReference>
<dbReference type="InterPro" id="IPR009008">
    <property type="entry name" value="Val/Leu/Ile-tRNA-synth_edit"/>
</dbReference>
<comment type="function">
    <text evidence="10">Catalyzes the attachment of isoleucine to tRNA(Ile). As IleRS can inadvertently accommodate and process structurally similar amino acids such as valine, to avoid such errors it has two additional distinct tRNA(Ile)-dependent editing activities. One activity is designated as 'pretransfer' editing and involves the hydrolysis of activated Val-AMP. The other activity is designated 'posttransfer' editing and involves deacylation of mischarged Val-tRNA(Ile).</text>
</comment>
<dbReference type="CDD" id="cd07961">
    <property type="entry name" value="Anticodon_Ia_Ile_ABEc"/>
    <property type="match status" value="1"/>
</dbReference>
<sequence>MIKQAVREYNPPELERRVQEFWTRTKAYEKMVKLRSKGKDFYFVDGPPYTSGMIHMGQALNKSIKDMVLRWRRMNNFNVRDQPGYDMHGLPIEVQVEKTLGITNKKEIEELGIERFVNTCRDYGLDLLRKMNDQFVRLGVWMDWEHPYITITNEYIESAWWTLRQAFDKGLLFEAEKSLQWCARCETALAEAEVEYSDETDPSIYVKFPLAGKPAEYIVVWTTTPWTLPANMVVAVNPDFKYAKVRVIRAGKPENLWMVTENIKAVMDVAGIEQYQIVDELPGSRMEGWAYTHPLAGKVPYQRDVKGPWVHKVVLSETVTAESTGCVHTAPGHGPEDFEIGQKLLLPIFSPVDERGVFTQDAGEYAGKSIREANPLILDDLNRARLLFAEDEITHRCGHCWRCKTPILFRATTQWFLKVGDLKPKMLEEIQRVKWTPEWAGEARQYDWTLNLRDWCISRQRYWGIPLPLWKCQKCGKLRVVGTLDELRASKNYRDGMDLHRPWIDEIAFDCPECGAVMSRIKDIVDVWFDSGVSSWAQLGYPRREDEFKRWWPMDWIVEGPDQTRGWFSSQLTAGILAFGRSPYESVLMHGWVNGPDGRQMHKSLGNYVDPVDTIQKFGADALRFFLLEVNPPWEDLNFNEEGVQNAQRTLNILWNVHKFAATYMAVDEFDPHAHPLDSLVKSMKPEDKWLLSRLENLKVAVGNEVEQYSLHRACRLLKDFVLNDLSRWYVKLVRARTWKEGQDKEKLAAYRVLWEALAVAIRMIAPVTPYLAEALYQNLDARRLSVHMEDWPAHNEQWINNDLEKLMGIAQEVVEVVSKARQKHQMKLRWPVKKVVVKAPPEDAARALNTFRDVVMSQANAKELVILKPDEQFDGMQLLVQPNPQAIGKVYKQWWSKIATMLESRPADEVRKALEKGEYRIGIEGQIVRIEPHMVSFARKMPEDVSVVESTHGEIYVDMRITPEIQAEGYAREVIRRIQQMRKEVDLSVEDYVKAGVKVRKEFARLLEPWRAFIAAETRCRSLAIGEESVSEEYVVEWNVEGETFTIGITPLHMAEALSAFTAIPHITERKAIALYDAGYKTAPALQQATKDDLSRVEGLDADDVRRIRDHFEAGEKGEPGLCPVCGAELPEKARRCPRCDEPVGGAPECPECGQAVTPDAEVCKVCGHRFAGVAPALAPPAAPTAAPAAAPEEAPREAARQPAPAAKPAGKAGTCPFCDASVPADAPVCPSCGTRLRPAPRATPAPAPRAEAPAPTPAMEVPLPELKPASAYLVKEQTTANTYRLFSNAIATGQKGFCVTRVYPEKIREQYGLPGVPIVWLSNVGKEDSVRPKDLEKLSLSLEQFITKESGVVVIDGLEYLITNNNFITVLRLVQALRDQVAINNAILLFSVNPATLDEHQLHLLEREVDTVLDFRAA</sequence>
<feature type="compositionally biased region" description="Low complexity" evidence="11">
    <location>
        <begin position="1202"/>
        <end position="1212"/>
    </location>
</feature>
<accession>A0A0H4T7U0</accession>
<organism evidence="16">
    <name type="scientific">uncultured euryarchaeote Rifle_16ft_4_minimus_39</name>
    <dbReference type="NCBI Taxonomy" id="1665197"/>
    <lineage>
        <taxon>Archaea</taxon>
        <taxon>Methanobacteriati</taxon>
        <taxon>Methanobacteriota</taxon>
        <taxon>environmental samples</taxon>
    </lineage>
</organism>
<evidence type="ECO:0000256" key="7">
    <source>
        <dbReference type="ARBA" id="ARBA00022917"/>
    </source>
</evidence>
<comment type="cofactor">
    <cofactor evidence="10">
        <name>Zn(2+)</name>
        <dbReference type="ChEBI" id="CHEBI:29105"/>
    </cofactor>
</comment>
<evidence type="ECO:0000313" key="16">
    <source>
        <dbReference type="EMBL" id="AKQ03923.1"/>
    </source>
</evidence>
<feature type="short sequence motif" description="'HIGH' region" evidence="10">
    <location>
        <begin position="48"/>
        <end position="58"/>
    </location>
</feature>
<evidence type="ECO:0000256" key="4">
    <source>
        <dbReference type="ARBA" id="ARBA00022741"/>
    </source>
</evidence>
<keyword evidence="3 10" id="KW-0479">Metal-binding</keyword>
<feature type="domain" description="DUF835" evidence="13">
    <location>
        <begin position="1282"/>
        <end position="1410"/>
    </location>
</feature>
<keyword evidence="8 10" id="KW-0030">Aminoacyl-tRNA synthetase</keyword>
<gene>
    <name evidence="10 16" type="primary">ileS</name>
</gene>
<dbReference type="Pfam" id="PF12773">
    <property type="entry name" value="DZR"/>
    <property type="match status" value="1"/>
</dbReference>
<evidence type="ECO:0000256" key="1">
    <source>
        <dbReference type="ARBA" id="ARBA00022490"/>
    </source>
</evidence>
<keyword evidence="2 10" id="KW-0436">Ligase</keyword>
<dbReference type="Gene3D" id="1.10.730.10">
    <property type="entry name" value="Isoleucyl-tRNA Synthetase, Domain 1"/>
    <property type="match status" value="1"/>
</dbReference>
<keyword evidence="5 10" id="KW-0862">Zinc</keyword>
<evidence type="ECO:0000256" key="6">
    <source>
        <dbReference type="ARBA" id="ARBA00022840"/>
    </source>
</evidence>
<keyword evidence="6 10" id="KW-0067">ATP-binding</keyword>
<dbReference type="InterPro" id="IPR014729">
    <property type="entry name" value="Rossmann-like_a/b/a_fold"/>
</dbReference>
<dbReference type="Pfam" id="PF19302">
    <property type="entry name" value="DUF5915"/>
    <property type="match status" value="1"/>
</dbReference>
<dbReference type="InterPro" id="IPR008553">
    <property type="entry name" value="DUF835"/>
</dbReference>
<evidence type="ECO:0000256" key="3">
    <source>
        <dbReference type="ARBA" id="ARBA00022723"/>
    </source>
</evidence>
<feature type="short sequence motif" description="'KMSKS' region" evidence="10">
    <location>
        <begin position="600"/>
        <end position="604"/>
    </location>
</feature>
<proteinExistence type="inferred from homology"/>
<evidence type="ECO:0000259" key="15">
    <source>
        <dbReference type="Pfam" id="PF12773"/>
    </source>
</evidence>
<comment type="subcellular location">
    <subcellularLocation>
        <location evidence="10">Cytoplasm</location>
    </subcellularLocation>
</comment>
<dbReference type="Gene3D" id="3.90.740.10">
    <property type="entry name" value="Valyl/Leucyl/Isoleucyl-tRNA synthetase, editing domain"/>
    <property type="match status" value="1"/>
</dbReference>
<evidence type="ECO:0000256" key="10">
    <source>
        <dbReference type="HAMAP-Rule" id="MF_02003"/>
    </source>
</evidence>
<dbReference type="InterPro" id="IPR013155">
    <property type="entry name" value="M/V/L/I-tRNA-synth_anticd-bd"/>
</dbReference>
<dbReference type="Pfam" id="PF08264">
    <property type="entry name" value="Anticodon_1"/>
    <property type="match status" value="1"/>
</dbReference>
<keyword evidence="7 10" id="KW-0648">Protein biosynthesis</keyword>
<dbReference type="InterPro" id="IPR002301">
    <property type="entry name" value="Ile-tRNA-ligase"/>
</dbReference>
<protein>
    <recommendedName>
        <fullName evidence="10">Isoleucine--tRNA ligase</fullName>
        <ecNumber evidence="10">6.1.1.5</ecNumber>
    </recommendedName>
    <alternativeName>
        <fullName evidence="10">Isoleucyl-tRNA synthetase</fullName>
        <shortName evidence="10">IleRS</shortName>
    </alternativeName>
</protein>
<feature type="domain" description="Methionyl/Valyl/Leucyl/Isoleucyl-tRNA synthetase anticodon-binding" evidence="14">
    <location>
        <begin position="688"/>
        <end position="836"/>
    </location>
</feature>
<dbReference type="PANTHER" id="PTHR42780:SF1">
    <property type="entry name" value="ISOLEUCINE--TRNA LIGASE, CYTOPLASMIC"/>
    <property type="match status" value="1"/>
</dbReference>
<keyword evidence="1 10" id="KW-0963">Cytoplasm</keyword>
<dbReference type="Pfam" id="PF14520">
    <property type="entry name" value="HHH_5"/>
    <property type="match status" value="1"/>
</dbReference>
<dbReference type="GO" id="GO:0006428">
    <property type="term" value="P:isoleucyl-tRNA aminoacylation"/>
    <property type="evidence" value="ECO:0007669"/>
    <property type="project" value="UniProtKB-UniRule"/>
</dbReference>
<dbReference type="PRINTS" id="PR00984">
    <property type="entry name" value="TRNASYNTHILE"/>
</dbReference>
<dbReference type="GO" id="GO:0008270">
    <property type="term" value="F:zinc ion binding"/>
    <property type="evidence" value="ECO:0007669"/>
    <property type="project" value="UniProtKB-UniRule"/>
</dbReference>
<evidence type="ECO:0000259" key="14">
    <source>
        <dbReference type="Pfam" id="PF08264"/>
    </source>
</evidence>
<dbReference type="InterPro" id="IPR033709">
    <property type="entry name" value="Anticodon_Ile_ABEc"/>
</dbReference>
<comment type="catalytic activity">
    <reaction evidence="9 10">
        <text>tRNA(Ile) + L-isoleucine + ATP = L-isoleucyl-tRNA(Ile) + AMP + diphosphate</text>
        <dbReference type="Rhea" id="RHEA:11060"/>
        <dbReference type="Rhea" id="RHEA-COMP:9666"/>
        <dbReference type="Rhea" id="RHEA-COMP:9695"/>
        <dbReference type="ChEBI" id="CHEBI:30616"/>
        <dbReference type="ChEBI" id="CHEBI:33019"/>
        <dbReference type="ChEBI" id="CHEBI:58045"/>
        <dbReference type="ChEBI" id="CHEBI:78442"/>
        <dbReference type="ChEBI" id="CHEBI:78528"/>
        <dbReference type="ChEBI" id="CHEBI:456215"/>
        <dbReference type="EC" id="6.1.1.5"/>
    </reaction>
</comment>
<name>A0A0H4T7U0_9EURY</name>
<evidence type="ECO:0000256" key="11">
    <source>
        <dbReference type="SAM" id="MobiDB-lite"/>
    </source>
</evidence>
<dbReference type="CDD" id="cd00818">
    <property type="entry name" value="IleRS_core"/>
    <property type="match status" value="1"/>
</dbReference>
<dbReference type="HAMAP" id="MF_02003">
    <property type="entry name" value="Ile_tRNA_synth_type2"/>
    <property type="match status" value="1"/>
</dbReference>
<dbReference type="InterPro" id="IPR002300">
    <property type="entry name" value="aa-tRNA-synth_Ia"/>
</dbReference>
<dbReference type="Pfam" id="PF05763">
    <property type="entry name" value="DUF835"/>
    <property type="match status" value="1"/>
</dbReference>